<sequence length="178" mass="20751">MEIAYLAVQLYFVFTSEAAPCSVLTCTVDVQSLAQSRFEMNLLDPNTCQTVIIEHASSINNILLHPVQVTQIYPSIRASRERFTYFKALIQVWTDWDYRNEFYMMILLQETRTIFIESCIGYVRGNDLDGISIKLNECKKTYFKNHFKMLLEEMMEAFIKEGQTTGRKRILLYVALSN</sequence>
<evidence type="ECO:0000259" key="2">
    <source>
        <dbReference type="PROSITE" id="PS51910"/>
    </source>
</evidence>
<evidence type="ECO:0000313" key="3">
    <source>
        <dbReference type="Proteomes" id="UP001165740"/>
    </source>
</evidence>
<evidence type="ECO:0000313" key="4">
    <source>
        <dbReference type="RefSeq" id="XP_055898587.1"/>
    </source>
</evidence>
<dbReference type="RefSeq" id="XP_055898587.1">
    <property type="nucleotide sequence ID" value="XM_056042612.1"/>
</dbReference>
<protein>
    <submittedName>
        <fullName evidence="4">Uncharacterized protein LOC129928389</fullName>
    </submittedName>
</protein>
<gene>
    <name evidence="4" type="primary">LOC129928389</name>
</gene>
<dbReference type="SUPFAM" id="SSF51445">
    <property type="entry name" value="(Trans)glycosidases"/>
    <property type="match status" value="1"/>
</dbReference>
<accession>A0A9W3BGN1</accession>
<dbReference type="Gene3D" id="3.20.20.80">
    <property type="entry name" value="Glycosidases"/>
    <property type="match status" value="1"/>
</dbReference>
<feature type="chain" id="PRO_5040785250" evidence="1">
    <location>
        <begin position="19"/>
        <end position="178"/>
    </location>
</feature>
<dbReference type="PROSITE" id="PS51910">
    <property type="entry name" value="GH18_2"/>
    <property type="match status" value="1"/>
</dbReference>
<dbReference type="GO" id="GO:0005975">
    <property type="term" value="P:carbohydrate metabolic process"/>
    <property type="evidence" value="ECO:0007669"/>
    <property type="project" value="InterPro"/>
</dbReference>
<dbReference type="InterPro" id="IPR001223">
    <property type="entry name" value="Glyco_hydro18_cat"/>
</dbReference>
<dbReference type="InterPro" id="IPR017853">
    <property type="entry name" value="GH"/>
</dbReference>
<reference evidence="4" key="1">
    <citation type="submission" date="2025-08" db="UniProtKB">
        <authorList>
            <consortium name="RefSeq"/>
        </authorList>
    </citation>
    <scope>IDENTIFICATION</scope>
</reference>
<dbReference type="Pfam" id="PF00704">
    <property type="entry name" value="Glyco_hydro_18"/>
    <property type="match status" value="1"/>
</dbReference>
<keyword evidence="1" id="KW-0732">Signal</keyword>
<organism evidence="3 4">
    <name type="scientific">Biomphalaria glabrata</name>
    <name type="common">Bloodfluke planorb</name>
    <name type="synonym">Freshwater snail</name>
    <dbReference type="NCBI Taxonomy" id="6526"/>
    <lineage>
        <taxon>Eukaryota</taxon>
        <taxon>Metazoa</taxon>
        <taxon>Spiralia</taxon>
        <taxon>Lophotrochozoa</taxon>
        <taxon>Mollusca</taxon>
        <taxon>Gastropoda</taxon>
        <taxon>Heterobranchia</taxon>
        <taxon>Euthyneura</taxon>
        <taxon>Panpulmonata</taxon>
        <taxon>Hygrophila</taxon>
        <taxon>Lymnaeoidea</taxon>
        <taxon>Planorbidae</taxon>
        <taxon>Biomphalaria</taxon>
    </lineage>
</organism>
<proteinExistence type="predicted"/>
<keyword evidence="3" id="KW-1185">Reference proteome</keyword>
<feature type="domain" description="GH18" evidence="2">
    <location>
        <begin position="22"/>
        <end position="178"/>
    </location>
</feature>
<name>A0A9W3BGN1_BIOGL</name>
<dbReference type="Proteomes" id="UP001165740">
    <property type="component" value="Chromosome 9"/>
</dbReference>
<evidence type="ECO:0000256" key="1">
    <source>
        <dbReference type="SAM" id="SignalP"/>
    </source>
</evidence>
<dbReference type="AlphaFoldDB" id="A0A9W3BGN1"/>
<dbReference type="GeneID" id="129928389"/>
<feature type="signal peptide" evidence="1">
    <location>
        <begin position="1"/>
        <end position="18"/>
    </location>
</feature>